<protein>
    <recommendedName>
        <fullName evidence="5 14">Adenine DNA glycosylase</fullName>
        <ecNumber evidence="4 14">3.2.2.31</ecNumber>
    </recommendedName>
</protein>
<name>A0A6V7RNR7_9BACL</name>
<keyword evidence="7" id="KW-0479">Metal-binding</keyword>
<comment type="caution">
    <text evidence="16">The sequence shown here is derived from an EMBL/GenBank/DDBJ whole genome shotgun (WGS) entry which is preliminary data.</text>
</comment>
<dbReference type="GO" id="GO:0032357">
    <property type="term" value="F:oxidized purine DNA binding"/>
    <property type="evidence" value="ECO:0007669"/>
    <property type="project" value="TreeGrafter"/>
</dbReference>
<dbReference type="EC" id="3.2.2.31" evidence="4 14"/>
<dbReference type="InterPro" id="IPR029119">
    <property type="entry name" value="MutY_C"/>
</dbReference>
<evidence type="ECO:0000256" key="11">
    <source>
        <dbReference type="ARBA" id="ARBA00023014"/>
    </source>
</evidence>
<dbReference type="SUPFAM" id="SSF48150">
    <property type="entry name" value="DNA-glycosylase"/>
    <property type="match status" value="1"/>
</dbReference>
<dbReference type="SMART" id="SM00525">
    <property type="entry name" value="FES"/>
    <property type="match status" value="1"/>
</dbReference>
<evidence type="ECO:0000256" key="6">
    <source>
        <dbReference type="ARBA" id="ARBA00022485"/>
    </source>
</evidence>
<evidence type="ECO:0000256" key="1">
    <source>
        <dbReference type="ARBA" id="ARBA00000843"/>
    </source>
</evidence>
<keyword evidence="6" id="KW-0004">4Fe-4S</keyword>
<dbReference type="InterPro" id="IPR005760">
    <property type="entry name" value="A/G_AdeGlyc_MutY"/>
</dbReference>
<evidence type="ECO:0000256" key="10">
    <source>
        <dbReference type="ARBA" id="ARBA00023004"/>
    </source>
</evidence>
<evidence type="ECO:0000256" key="8">
    <source>
        <dbReference type="ARBA" id="ARBA00022763"/>
    </source>
</evidence>
<evidence type="ECO:0000256" key="5">
    <source>
        <dbReference type="ARBA" id="ARBA00022023"/>
    </source>
</evidence>
<evidence type="ECO:0000256" key="9">
    <source>
        <dbReference type="ARBA" id="ARBA00022801"/>
    </source>
</evidence>
<comment type="similarity">
    <text evidence="3 14">Belongs to the Nth/MutY family.</text>
</comment>
<comment type="function">
    <text evidence="2">Adenine glycosylase active on G-A mispairs. MutY also corrects error-prone DNA synthesis past GO lesions which are due to the oxidatively damaged form of guanine: 7,8-dihydro-8-oxoguanine (8-oxo-dGTP).</text>
</comment>
<dbReference type="EMBL" id="CAJEWE010000011">
    <property type="protein sequence ID" value="CAD2080113.1"/>
    <property type="molecule type" value="Genomic_DNA"/>
</dbReference>
<dbReference type="InterPro" id="IPR011257">
    <property type="entry name" value="DNA_glycosylase"/>
</dbReference>
<dbReference type="CDD" id="cd03431">
    <property type="entry name" value="NUDIX_DNA_Glycosylase_C-MutY"/>
    <property type="match status" value="1"/>
</dbReference>
<dbReference type="Gene3D" id="1.10.340.30">
    <property type="entry name" value="Hypothetical protein, domain 2"/>
    <property type="match status" value="1"/>
</dbReference>
<evidence type="ECO:0000313" key="16">
    <source>
        <dbReference type="EMBL" id="CAD2080113.1"/>
    </source>
</evidence>
<dbReference type="SMART" id="SM00478">
    <property type="entry name" value="ENDO3c"/>
    <property type="match status" value="1"/>
</dbReference>
<dbReference type="GO" id="GO:0051539">
    <property type="term" value="F:4 iron, 4 sulfur cluster binding"/>
    <property type="evidence" value="ECO:0007669"/>
    <property type="project" value="UniProtKB-UniRule"/>
</dbReference>
<evidence type="ECO:0000256" key="13">
    <source>
        <dbReference type="ARBA" id="ARBA00023295"/>
    </source>
</evidence>
<dbReference type="RefSeq" id="WP_186088583.1">
    <property type="nucleotide sequence ID" value="NZ_BMDB01000004.1"/>
</dbReference>
<dbReference type="Proteomes" id="UP000521032">
    <property type="component" value="Unassembled WGS sequence"/>
</dbReference>
<dbReference type="InterPro" id="IPR023170">
    <property type="entry name" value="HhH_base_excis_C"/>
</dbReference>
<dbReference type="GO" id="GO:0046872">
    <property type="term" value="F:metal ion binding"/>
    <property type="evidence" value="ECO:0007669"/>
    <property type="project" value="UniProtKB-UniRule"/>
</dbReference>
<feature type="domain" description="HhH-GPD" evidence="15">
    <location>
        <begin position="39"/>
        <end position="189"/>
    </location>
</feature>
<organism evidence="16 17">
    <name type="scientific">Phocicoccus schoeneichii</name>
    <dbReference type="NCBI Taxonomy" id="1812261"/>
    <lineage>
        <taxon>Bacteria</taxon>
        <taxon>Bacillati</taxon>
        <taxon>Bacillota</taxon>
        <taxon>Bacilli</taxon>
        <taxon>Bacillales</taxon>
        <taxon>Salinicoccaceae</taxon>
        <taxon>Phocicoccus</taxon>
    </lineage>
</organism>
<dbReference type="PANTHER" id="PTHR42944">
    <property type="entry name" value="ADENINE DNA GLYCOSYLASE"/>
    <property type="match status" value="1"/>
</dbReference>
<accession>A0A6V7RNR7</accession>
<dbReference type="NCBIfam" id="TIGR01084">
    <property type="entry name" value="mutY"/>
    <property type="match status" value="1"/>
</dbReference>
<dbReference type="GO" id="GO:0006284">
    <property type="term" value="P:base-excision repair"/>
    <property type="evidence" value="ECO:0007669"/>
    <property type="project" value="UniProtKB-UniRule"/>
</dbReference>
<sequence length="338" mass="39475">MLNKNEFALNLLEWYHINKRDLPWRQTNDPYKIWLSEVMLQQTQVQTVIPYFNKFIDKYPTLDDLANADEQEVLKDWEGLGYYNRIRNLHSAVKEVQYTYNSIVPQKPKQFFELKGVGPYIGGAVQSIAFNHRIAAVDGNVLRVMARLNEDNRDISKQSTVKSVKSYVESIIPLESGDFNQALMELGATICTPRIPKCLSCPVQSHCESFKSNSVLQYPKKKSSKKKTELYYNIFLILNDKNEVYMFMNESNLLKGMYKFPKYDIDTSIGTIEEELNLKLSQLKEPIAEEKHVFTHQVWYMNVYLLYTNSESEHFIKIKDVSDYPMSVAMQKVFKHLN</sequence>
<dbReference type="InterPro" id="IPR015797">
    <property type="entry name" value="NUDIX_hydrolase-like_dom_sf"/>
</dbReference>
<evidence type="ECO:0000256" key="4">
    <source>
        <dbReference type="ARBA" id="ARBA00012045"/>
    </source>
</evidence>
<evidence type="ECO:0000259" key="15">
    <source>
        <dbReference type="SMART" id="SM00478"/>
    </source>
</evidence>
<dbReference type="GO" id="GO:0034039">
    <property type="term" value="F:8-oxo-7,8-dihydroguanine DNA N-glycosylase activity"/>
    <property type="evidence" value="ECO:0007669"/>
    <property type="project" value="TreeGrafter"/>
</dbReference>
<evidence type="ECO:0000256" key="7">
    <source>
        <dbReference type="ARBA" id="ARBA00022723"/>
    </source>
</evidence>
<dbReference type="InterPro" id="IPR003651">
    <property type="entry name" value="Endonuclease3_FeS-loop_motif"/>
</dbReference>
<evidence type="ECO:0000256" key="14">
    <source>
        <dbReference type="RuleBase" id="RU365096"/>
    </source>
</evidence>
<dbReference type="SUPFAM" id="SSF55811">
    <property type="entry name" value="Nudix"/>
    <property type="match status" value="1"/>
</dbReference>
<keyword evidence="12" id="KW-0234">DNA repair</keyword>
<keyword evidence="11" id="KW-0411">Iron-sulfur</keyword>
<evidence type="ECO:0000256" key="2">
    <source>
        <dbReference type="ARBA" id="ARBA00002933"/>
    </source>
</evidence>
<dbReference type="Gene3D" id="1.10.1670.10">
    <property type="entry name" value="Helix-hairpin-Helix base-excision DNA repair enzymes (C-terminal)"/>
    <property type="match status" value="1"/>
</dbReference>
<dbReference type="FunFam" id="1.10.340.30:FF:000002">
    <property type="entry name" value="Adenine DNA glycosylase"/>
    <property type="match status" value="1"/>
</dbReference>
<dbReference type="Pfam" id="PF14815">
    <property type="entry name" value="NUDIX_4"/>
    <property type="match status" value="1"/>
</dbReference>
<dbReference type="GO" id="GO:0006298">
    <property type="term" value="P:mismatch repair"/>
    <property type="evidence" value="ECO:0007669"/>
    <property type="project" value="TreeGrafter"/>
</dbReference>
<keyword evidence="10 14" id="KW-0408">Iron</keyword>
<proteinExistence type="inferred from homology"/>
<dbReference type="InterPro" id="IPR003265">
    <property type="entry name" value="HhH-GPD_domain"/>
</dbReference>
<keyword evidence="9" id="KW-0378">Hydrolase</keyword>
<evidence type="ECO:0000313" key="17">
    <source>
        <dbReference type="Proteomes" id="UP000521032"/>
    </source>
</evidence>
<evidence type="ECO:0000256" key="3">
    <source>
        <dbReference type="ARBA" id="ARBA00008343"/>
    </source>
</evidence>
<keyword evidence="8 14" id="KW-0227">DNA damage</keyword>
<dbReference type="Gene3D" id="3.90.79.10">
    <property type="entry name" value="Nucleoside Triphosphate Pyrophosphohydrolase"/>
    <property type="match status" value="1"/>
</dbReference>
<dbReference type="PANTHER" id="PTHR42944:SF1">
    <property type="entry name" value="ADENINE DNA GLYCOSYLASE"/>
    <property type="match status" value="1"/>
</dbReference>
<comment type="catalytic activity">
    <reaction evidence="1 14">
        <text>Hydrolyzes free adenine bases from 7,8-dihydro-8-oxoguanine:adenine mismatched double-stranded DNA, leaving an apurinic site.</text>
        <dbReference type="EC" id="3.2.2.31"/>
    </reaction>
</comment>
<comment type="cofactor">
    <cofactor evidence="14">
        <name>[4Fe-4S] cluster</name>
        <dbReference type="ChEBI" id="CHEBI:49883"/>
    </cofactor>
    <text evidence="14">Binds 1 [4Fe-4S] cluster.</text>
</comment>
<dbReference type="AlphaFoldDB" id="A0A6V7RNR7"/>
<keyword evidence="17" id="KW-1185">Reference proteome</keyword>
<evidence type="ECO:0000256" key="12">
    <source>
        <dbReference type="ARBA" id="ARBA00023204"/>
    </source>
</evidence>
<reference evidence="16 17" key="1">
    <citation type="submission" date="2020-07" db="EMBL/GenBank/DDBJ databases">
        <authorList>
            <person name="Criscuolo A."/>
        </authorList>
    </citation>
    <scope>NUCLEOTIDE SEQUENCE [LARGE SCALE GENOMIC DNA]</scope>
    <source>
        <strain evidence="17">CIP 111030</strain>
    </source>
</reference>
<dbReference type="GO" id="GO:0000701">
    <property type="term" value="F:purine-specific mismatch base pair DNA N-glycosylase activity"/>
    <property type="evidence" value="ECO:0007669"/>
    <property type="project" value="UniProtKB-EC"/>
</dbReference>
<dbReference type="CDD" id="cd00056">
    <property type="entry name" value="ENDO3c"/>
    <property type="match status" value="1"/>
</dbReference>
<dbReference type="Pfam" id="PF00730">
    <property type="entry name" value="HhH-GPD"/>
    <property type="match status" value="1"/>
</dbReference>
<dbReference type="GO" id="GO:0035485">
    <property type="term" value="F:adenine/guanine mispair binding"/>
    <property type="evidence" value="ECO:0007669"/>
    <property type="project" value="TreeGrafter"/>
</dbReference>
<dbReference type="InterPro" id="IPR044298">
    <property type="entry name" value="MIG/MutY"/>
</dbReference>
<keyword evidence="13 14" id="KW-0326">Glycosidase</keyword>
<gene>
    <name evidence="16" type="primary">yfhQ</name>
    <name evidence="16" type="ORF">JEOSCH030_01806</name>
</gene>